<gene>
    <name evidence="1" type="ORF">METZ01_LOCUS90308</name>
</gene>
<dbReference type="PANTHER" id="PTHR41913:SF1">
    <property type="entry name" value="DUF1684 DOMAIN-CONTAINING PROTEIN"/>
    <property type="match status" value="1"/>
</dbReference>
<evidence type="ECO:0000313" key="1">
    <source>
        <dbReference type="EMBL" id="SVA37454.1"/>
    </source>
</evidence>
<feature type="non-terminal residue" evidence="1">
    <location>
        <position position="1"/>
    </location>
</feature>
<organism evidence="1">
    <name type="scientific">marine metagenome</name>
    <dbReference type="NCBI Taxonomy" id="408172"/>
    <lineage>
        <taxon>unclassified sequences</taxon>
        <taxon>metagenomes</taxon>
        <taxon>ecological metagenomes</taxon>
    </lineage>
</organism>
<dbReference type="Pfam" id="PF07920">
    <property type="entry name" value="DUF1684"/>
    <property type="match status" value="1"/>
</dbReference>
<accession>A0A381VBG4</accession>
<evidence type="ECO:0008006" key="2">
    <source>
        <dbReference type="Google" id="ProtNLM"/>
    </source>
</evidence>
<dbReference type="AlphaFoldDB" id="A0A381VBG4"/>
<dbReference type="PANTHER" id="PTHR41913">
    <property type="entry name" value="DUF1684 DOMAIN-CONTAINING PROTEIN"/>
    <property type="match status" value="1"/>
</dbReference>
<name>A0A381VBG4_9ZZZZ</name>
<reference evidence="1" key="1">
    <citation type="submission" date="2018-05" db="EMBL/GenBank/DDBJ databases">
        <authorList>
            <person name="Lanie J.A."/>
            <person name="Ng W.-L."/>
            <person name="Kazmierczak K.M."/>
            <person name="Andrzejewski T.M."/>
            <person name="Davidsen T.M."/>
            <person name="Wayne K.J."/>
            <person name="Tettelin H."/>
            <person name="Glass J.I."/>
            <person name="Rusch D."/>
            <person name="Podicherti R."/>
            <person name="Tsui H.-C.T."/>
            <person name="Winkler M.E."/>
        </authorList>
    </citation>
    <scope>NUCLEOTIDE SEQUENCE</scope>
</reference>
<dbReference type="InterPro" id="IPR012467">
    <property type="entry name" value="DUF1684"/>
</dbReference>
<proteinExistence type="predicted"/>
<protein>
    <recommendedName>
        <fullName evidence="2">DUF1684 domain-containing protein</fullName>
    </recommendedName>
</protein>
<sequence length="194" mass="21485">VLVAVSACSAPPPDDLSYVDTLLASRTAKDQAFKNSADSPVPVSRRQDLLPLSYFLPDVDYRIPASLGVDSEQTIFEIPTSTGKRRSMRRVGVLEFQLEGNPVTLSAFVEVLASNNNSLFVPFGDLTNGRETYPAGRYLDLVVTPTGIYDLDFNTAYHPFCYYDVRFDCPFPPLENQLALAVRAGERLPGEWDN</sequence>
<dbReference type="EMBL" id="UINC01008315">
    <property type="protein sequence ID" value="SVA37454.1"/>
    <property type="molecule type" value="Genomic_DNA"/>
</dbReference>